<proteinExistence type="inferred from homology"/>
<evidence type="ECO:0000256" key="1">
    <source>
        <dbReference type="ARBA" id="ARBA00004442"/>
    </source>
</evidence>
<keyword evidence="3" id="KW-0813">Transport</keyword>
<accession>A0A5C6RUQ4</accession>
<dbReference type="RefSeq" id="WP_147098903.1">
    <property type="nucleotide sequence ID" value="NZ_VOOS01000002.1"/>
</dbReference>
<comment type="caution">
    <text evidence="9">The sequence shown here is derived from an EMBL/GenBank/DDBJ whole genome shotgun (WGS) entry which is preliminary data.</text>
</comment>
<keyword evidence="8" id="KW-0732">Signal</keyword>
<dbReference type="GO" id="GO:0015562">
    <property type="term" value="F:efflux transmembrane transporter activity"/>
    <property type="evidence" value="ECO:0007669"/>
    <property type="project" value="InterPro"/>
</dbReference>
<keyword evidence="6" id="KW-0472">Membrane</keyword>
<dbReference type="AlphaFoldDB" id="A0A5C6RUQ4"/>
<evidence type="ECO:0000313" key="10">
    <source>
        <dbReference type="Proteomes" id="UP000321721"/>
    </source>
</evidence>
<name>A0A5C6RUQ4_9FLAO</name>
<dbReference type="InterPro" id="IPR003423">
    <property type="entry name" value="OMP_efflux"/>
</dbReference>
<dbReference type="EMBL" id="VOOS01000002">
    <property type="protein sequence ID" value="TXB65754.1"/>
    <property type="molecule type" value="Genomic_DNA"/>
</dbReference>
<protein>
    <submittedName>
        <fullName evidence="9">TolC family protein</fullName>
    </submittedName>
</protein>
<dbReference type="GO" id="GO:0015288">
    <property type="term" value="F:porin activity"/>
    <property type="evidence" value="ECO:0007669"/>
    <property type="project" value="TreeGrafter"/>
</dbReference>
<organism evidence="9 10">
    <name type="scientific">Vicingus serpentipes</name>
    <dbReference type="NCBI Taxonomy" id="1926625"/>
    <lineage>
        <taxon>Bacteria</taxon>
        <taxon>Pseudomonadati</taxon>
        <taxon>Bacteroidota</taxon>
        <taxon>Flavobacteriia</taxon>
        <taxon>Flavobacteriales</taxon>
        <taxon>Vicingaceae</taxon>
        <taxon>Vicingus</taxon>
    </lineage>
</organism>
<evidence type="ECO:0000256" key="5">
    <source>
        <dbReference type="ARBA" id="ARBA00022692"/>
    </source>
</evidence>
<dbReference type="Gene3D" id="1.20.1600.10">
    <property type="entry name" value="Outer membrane efflux proteins (OEP)"/>
    <property type="match status" value="1"/>
</dbReference>
<feature type="chain" id="PRO_5022873932" evidence="8">
    <location>
        <begin position="29"/>
        <end position="449"/>
    </location>
</feature>
<evidence type="ECO:0000256" key="4">
    <source>
        <dbReference type="ARBA" id="ARBA00022452"/>
    </source>
</evidence>
<keyword evidence="10" id="KW-1185">Reference proteome</keyword>
<dbReference type="GO" id="GO:0009279">
    <property type="term" value="C:cell outer membrane"/>
    <property type="evidence" value="ECO:0007669"/>
    <property type="project" value="UniProtKB-SubCell"/>
</dbReference>
<keyword evidence="7" id="KW-0998">Cell outer membrane</keyword>
<dbReference type="GO" id="GO:1990281">
    <property type="term" value="C:efflux pump complex"/>
    <property type="evidence" value="ECO:0007669"/>
    <property type="project" value="TreeGrafter"/>
</dbReference>
<dbReference type="SUPFAM" id="SSF56954">
    <property type="entry name" value="Outer membrane efflux proteins (OEP)"/>
    <property type="match status" value="1"/>
</dbReference>
<keyword evidence="5" id="KW-0812">Transmembrane</keyword>
<sequence>MNSIIIKTIKNSQLIVLGLLCLSFNLKAQDNLSLKDAIEIGLKSNFQIQIAGKNIEVAERNNNWLEAGALPSISANASQGFNWSDNNNPASFIQGTSQSNSLTYGADLNWVLFNGFKVKISKDRLQYLQEQSEGNAAVVVENTIQSIILGYYNVLLQQEKLNAIHKLLEVSSDRYKYMQDKKDLGSASTFDLLQVKNALLTDSTNYLMQELAFKNAQRNLNMLMAINVENKYVLTDKLEHTKNLLSIDGLKEKMLSNNQTLKNQYINQNILKKDKNLMRANLFPVFSFNTGTNKTISGFKGNSISGESINTSGNESFTYYANLSLTFTLFNGHKTHRAYGNLKIQEEIADLTINEMELSLTNDLISAYELYSARTAILYLTKSTLENAELNLQIATEKYKTGSISSFEFRDIQTSYLNTAATHLESVFNAISGNTDIVRLTGGIIEDFK</sequence>
<reference evidence="9 10" key="1">
    <citation type="submission" date="2019-08" db="EMBL/GenBank/DDBJ databases">
        <title>Genome of Vicingus serpentipes NCIMB 15042.</title>
        <authorList>
            <person name="Bowman J.P."/>
        </authorList>
    </citation>
    <scope>NUCLEOTIDE SEQUENCE [LARGE SCALE GENOMIC DNA]</scope>
    <source>
        <strain evidence="9 10">NCIMB 15042</strain>
    </source>
</reference>
<evidence type="ECO:0000256" key="6">
    <source>
        <dbReference type="ARBA" id="ARBA00023136"/>
    </source>
</evidence>
<gene>
    <name evidence="9" type="ORF">FRY74_04095</name>
</gene>
<evidence type="ECO:0000313" key="9">
    <source>
        <dbReference type="EMBL" id="TXB65754.1"/>
    </source>
</evidence>
<evidence type="ECO:0000256" key="3">
    <source>
        <dbReference type="ARBA" id="ARBA00022448"/>
    </source>
</evidence>
<dbReference type="OrthoDB" id="9771205at2"/>
<dbReference type="InterPro" id="IPR051906">
    <property type="entry name" value="TolC-like"/>
</dbReference>
<dbReference type="PANTHER" id="PTHR30026:SF20">
    <property type="entry name" value="OUTER MEMBRANE PROTEIN TOLC"/>
    <property type="match status" value="1"/>
</dbReference>
<dbReference type="Pfam" id="PF02321">
    <property type="entry name" value="OEP"/>
    <property type="match status" value="2"/>
</dbReference>
<evidence type="ECO:0000256" key="2">
    <source>
        <dbReference type="ARBA" id="ARBA00007613"/>
    </source>
</evidence>
<feature type="signal peptide" evidence="8">
    <location>
        <begin position="1"/>
        <end position="28"/>
    </location>
</feature>
<evidence type="ECO:0000256" key="8">
    <source>
        <dbReference type="SAM" id="SignalP"/>
    </source>
</evidence>
<dbReference type="PANTHER" id="PTHR30026">
    <property type="entry name" value="OUTER MEMBRANE PROTEIN TOLC"/>
    <property type="match status" value="1"/>
</dbReference>
<keyword evidence="4" id="KW-1134">Transmembrane beta strand</keyword>
<dbReference type="Proteomes" id="UP000321721">
    <property type="component" value="Unassembled WGS sequence"/>
</dbReference>
<comment type="subcellular location">
    <subcellularLocation>
        <location evidence="1">Cell outer membrane</location>
    </subcellularLocation>
</comment>
<comment type="similarity">
    <text evidence="2">Belongs to the outer membrane factor (OMF) (TC 1.B.17) family.</text>
</comment>
<evidence type="ECO:0000256" key="7">
    <source>
        <dbReference type="ARBA" id="ARBA00023237"/>
    </source>
</evidence>